<dbReference type="InterPro" id="IPR052894">
    <property type="entry name" value="AsmA-related"/>
</dbReference>
<dbReference type="PANTHER" id="PTHR30441:SF4">
    <property type="entry name" value="PROTEIN ASMA"/>
    <property type="match status" value="1"/>
</dbReference>
<dbReference type="InterPro" id="IPR007844">
    <property type="entry name" value="AsmA"/>
</dbReference>
<name>A0A7W6G6F5_9SPHN</name>
<dbReference type="AlphaFoldDB" id="A0A7W6G6F5"/>
<evidence type="ECO:0000259" key="1">
    <source>
        <dbReference type="Pfam" id="PF05170"/>
    </source>
</evidence>
<keyword evidence="3" id="KW-1185">Reference proteome</keyword>
<organism evidence="2 3">
    <name type="scientific">Novosphingobium sediminicola</name>
    <dbReference type="NCBI Taxonomy" id="563162"/>
    <lineage>
        <taxon>Bacteria</taxon>
        <taxon>Pseudomonadati</taxon>
        <taxon>Pseudomonadota</taxon>
        <taxon>Alphaproteobacteria</taxon>
        <taxon>Sphingomonadales</taxon>
        <taxon>Sphingomonadaceae</taxon>
        <taxon>Novosphingobium</taxon>
    </lineage>
</organism>
<dbReference type="EMBL" id="JACIDX010000009">
    <property type="protein sequence ID" value="MBB3955719.1"/>
    <property type="molecule type" value="Genomic_DNA"/>
</dbReference>
<dbReference type="GO" id="GO:0090313">
    <property type="term" value="P:regulation of protein targeting to membrane"/>
    <property type="evidence" value="ECO:0007669"/>
    <property type="project" value="TreeGrafter"/>
</dbReference>
<accession>A0A7W6G6F5</accession>
<protein>
    <recommendedName>
        <fullName evidence="1">AsmA domain-containing protein</fullName>
    </recommendedName>
</protein>
<sequence>MSQSIGRAVSIGSMERLDTMSFHPRIRLRVVRMPQPAWVEPSLADLARIAQIDLSFSVWGLLTGRDAVERVEVRGANLQFYRTAQGRKNWSDDGSAERSGFGSGGRLLMLRVAESRLRYLDRKRDRSLDVAVASDASGLRIDGGGLILGSSVRITGRGAAIVDGRANAPWPFRVAIEGRAVGFALDGSMPSPLDLGHLQGQARAHADDLRLLDAIIEAGLPGTQPVRLAARIRRSIPDWTIDDLRGTIGRSDIAGHATIVKREGRSRITGALWANHFDFDDLSSNEGKRRAAAIKARLGPRILPGSAIDLTHVRRTDGALDLRVDHLLWSGQSPFRSMTAHVSLERSRLEISALRVGMTRGSMEGTMRIDQTDTSRPDPRLDLSLTLRGARLLDFFPRAQIDGSLIGRLAITGYGHTLADAFGAGHGVLALVGRDGQIPARTAALLGQDVGRGLTMGRDETDNLRCVVARLDIKGGMARPAPVLIDSSRALTQAWGSIDLRNERLMLSLKGAPKKPSLLRLPGQVGLGGTIKAPDIDVPPRTKTVGGVINMLASAIAGRQEPLAQDADCNALERQAMR</sequence>
<dbReference type="Proteomes" id="UP000548867">
    <property type="component" value="Unassembled WGS sequence"/>
</dbReference>
<dbReference type="PANTHER" id="PTHR30441">
    <property type="entry name" value="DUF748 DOMAIN-CONTAINING PROTEIN"/>
    <property type="match status" value="1"/>
</dbReference>
<dbReference type="GO" id="GO:0005886">
    <property type="term" value="C:plasma membrane"/>
    <property type="evidence" value="ECO:0007669"/>
    <property type="project" value="TreeGrafter"/>
</dbReference>
<evidence type="ECO:0000313" key="3">
    <source>
        <dbReference type="Proteomes" id="UP000548867"/>
    </source>
</evidence>
<comment type="caution">
    <text evidence="2">The sequence shown here is derived from an EMBL/GenBank/DDBJ whole genome shotgun (WGS) entry which is preliminary data.</text>
</comment>
<dbReference type="Pfam" id="PF05170">
    <property type="entry name" value="AsmA"/>
    <property type="match status" value="1"/>
</dbReference>
<evidence type="ECO:0000313" key="2">
    <source>
        <dbReference type="EMBL" id="MBB3955719.1"/>
    </source>
</evidence>
<reference evidence="2 3" key="1">
    <citation type="submission" date="2020-08" db="EMBL/GenBank/DDBJ databases">
        <title>Genomic Encyclopedia of Type Strains, Phase IV (KMG-IV): sequencing the most valuable type-strain genomes for metagenomic binning, comparative biology and taxonomic classification.</title>
        <authorList>
            <person name="Goeker M."/>
        </authorList>
    </citation>
    <scope>NUCLEOTIDE SEQUENCE [LARGE SCALE GENOMIC DNA]</scope>
    <source>
        <strain evidence="2 3">DSM 27057</strain>
    </source>
</reference>
<gene>
    <name evidence="2" type="ORF">GGR38_002675</name>
</gene>
<proteinExistence type="predicted"/>
<feature type="domain" description="AsmA" evidence="1">
    <location>
        <begin position="245"/>
        <end position="479"/>
    </location>
</feature>